<dbReference type="CDD" id="cd09274">
    <property type="entry name" value="RNase_HI_RT_Ty3"/>
    <property type="match status" value="1"/>
</dbReference>
<dbReference type="InterPro" id="IPR001969">
    <property type="entry name" value="Aspartic_peptidase_AS"/>
</dbReference>
<keyword evidence="9" id="KW-0460">Magnesium</keyword>
<dbReference type="Pfam" id="PF17921">
    <property type="entry name" value="Integrase_H2C2"/>
    <property type="match status" value="1"/>
</dbReference>
<dbReference type="PANTHER" id="PTHR37984">
    <property type="entry name" value="PROTEIN CBG26694"/>
    <property type="match status" value="1"/>
</dbReference>
<dbReference type="PROSITE" id="PS00141">
    <property type="entry name" value="ASP_PROTEASE"/>
    <property type="match status" value="1"/>
</dbReference>
<dbReference type="CDD" id="cd01647">
    <property type="entry name" value="RT_LTR"/>
    <property type="match status" value="1"/>
</dbReference>
<feature type="domain" description="Integrase catalytic" evidence="16">
    <location>
        <begin position="909"/>
        <end position="1067"/>
    </location>
</feature>
<evidence type="ECO:0000313" key="17">
    <source>
        <dbReference type="Ensembl" id="ENSXMAP00000035813.1"/>
    </source>
</evidence>
<evidence type="ECO:0000256" key="11">
    <source>
        <dbReference type="ARBA" id="ARBA00022908"/>
    </source>
</evidence>
<evidence type="ECO:0000313" key="18">
    <source>
        <dbReference type="Proteomes" id="UP000002852"/>
    </source>
</evidence>
<dbReference type="InterPro" id="IPR021109">
    <property type="entry name" value="Peptidase_aspartic_dom_sf"/>
</dbReference>
<dbReference type="OMA" id="YQNILVM"/>
<evidence type="ECO:0000259" key="15">
    <source>
        <dbReference type="PROSITE" id="PS50878"/>
    </source>
</evidence>
<dbReference type="SUPFAM" id="SSF53098">
    <property type="entry name" value="Ribonuclease H-like"/>
    <property type="match status" value="1"/>
</dbReference>
<evidence type="ECO:0000256" key="6">
    <source>
        <dbReference type="ARBA" id="ARBA00022722"/>
    </source>
</evidence>
<dbReference type="GO" id="GO:0015074">
    <property type="term" value="P:DNA integration"/>
    <property type="evidence" value="ECO:0007669"/>
    <property type="project" value="UniProtKB-KW"/>
</dbReference>
<dbReference type="SUPFAM" id="SSF56672">
    <property type="entry name" value="DNA/RNA polymerases"/>
    <property type="match status" value="1"/>
</dbReference>
<keyword evidence="8" id="KW-0378">Hydrolase</keyword>
<dbReference type="FunFam" id="1.10.340.70:FF:000001">
    <property type="entry name" value="Retrovirus-related Pol polyprotein from transposon gypsy-like Protein"/>
    <property type="match status" value="1"/>
</dbReference>
<reference evidence="17" key="3">
    <citation type="submission" date="2025-08" db="UniProtKB">
        <authorList>
            <consortium name="Ensembl"/>
        </authorList>
    </citation>
    <scope>IDENTIFICATION</scope>
    <source>
        <strain evidence="17">JP 163 A</strain>
    </source>
</reference>
<keyword evidence="18" id="KW-1185">Reference proteome</keyword>
<dbReference type="GO" id="GO:0004523">
    <property type="term" value="F:RNA-DNA hybrid ribonuclease activity"/>
    <property type="evidence" value="ECO:0007669"/>
    <property type="project" value="UniProtKB-EC"/>
</dbReference>
<dbReference type="Gene3D" id="3.30.420.10">
    <property type="entry name" value="Ribonuclease H-like superfamily/Ribonuclease H"/>
    <property type="match status" value="1"/>
</dbReference>
<keyword evidence="12" id="KW-0695">RNA-directed DNA polymerase</keyword>
<dbReference type="InterPro" id="IPR041588">
    <property type="entry name" value="Integrase_H2C2"/>
</dbReference>
<evidence type="ECO:0000256" key="14">
    <source>
        <dbReference type="ARBA" id="ARBA00039658"/>
    </source>
</evidence>
<dbReference type="InParanoid" id="A0A3B5QX15"/>
<dbReference type="PROSITE" id="PS50994">
    <property type="entry name" value="INTEGRASE"/>
    <property type="match status" value="1"/>
</dbReference>
<dbReference type="FunFam" id="3.10.10.10:FF:000007">
    <property type="entry name" value="Retrovirus-related Pol polyprotein from transposon 17.6-like Protein"/>
    <property type="match status" value="1"/>
</dbReference>
<keyword evidence="3" id="KW-0645">Protease</keyword>
<evidence type="ECO:0000256" key="1">
    <source>
        <dbReference type="ARBA" id="ARBA00010879"/>
    </source>
</evidence>
<keyword evidence="4" id="KW-0808">Transferase</keyword>
<reference evidence="17" key="4">
    <citation type="submission" date="2025-09" db="UniProtKB">
        <authorList>
            <consortium name="Ensembl"/>
        </authorList>
    </citation>
    <scope>IDENTIFICATION</scope>
    <source>
        <strain evidence="17">JP 163 A</strain>
    </source>
</reference>
<dbReference type="InterPro" id="IPR050951">
    <property type="entry name" value="Retrovirus_Pol_polyprotein"/>
</dbReference>
<comment type="similarity">
    <text evidence="1">Belongs to the beta type-B retroviral polymerase family. HERV class-II K(HML-2) pol subfamily.</text>
</comment>
<keyword evidence="10" id="KW-0694">RNA-binding</keyword>
<dbReference type="InterPro" id="IPR043502">
    <property type="entry name" value="DNA/RNA_pol_sf"/>
</dbReference>
<sequence length="1254" mass="141022">MGGVRMTALLDTGSQVTLVQQQVMDSYFPQMKSDRSLVFTLKAANGLTIPYSGYAIMDFEVEGFKIPEKGVVIVKDDCSTHSLIVGMNVIGACWDTVFKSGTSAFSPQKWKSYQVWEEAFTICQRISATKMEGDSLGYVRPACRQGIQVPPNCETMIWGRAPQKMRSRNGLVFIEALPGSEQWGVARTLSVVDRGRLPVRVCNPHPYPIKIGPYEKLGQLHQVEETEIQGTGDLSLTVGSDGVVEVGVTEVVGMEETNSCEEVNKLLTSVDLPPQQKGELQAFLQRWKKVFSVDEEDVGRTDLVQHSIHTGNAAPIKERHRPLPPLMYKEMKTLLADMLNKGIICESKSPWAAPIVLVRKKDGSLRFCVDYRKLNAVTHKDAFPLPRIEETLTSLTKAEWFSTLDLASGYWQVEMDPKDQEKTAFTTPLGLFEFERMPFGLCNAPATFQRLMQQCLSGELTDSALVYLDDIIIYSPDFSSHLQHLENVFQRLCQHGLKLRLDKCKLFQTQVKFLGHLVDKNGVRPDPEKISAVKSYPVPNTIRQVRAFLGLAGYYRRFVPGFAKMARPLNSLLIGIPANKRSEMKITWTADCQEAFEQLKTALTQAPVLAYADFSLPFVLYTDASKHGLGAILAQVQNGREHVIAYASRSLHPAERNDANYSSFKLELLALKWAITEKFKDYLTGAKFTVFTDNNPVAHLQTAHLGATEQRWVAQLASFDFIVKYRAGKENVNADALSRFPVGLSSEDQFAYVTNVAVSPNPSEPGLQTQDWKTAQELDVDLKAVQRYVRQGTLPEAQTRKDLPASTRKILKQWGKLVLRDGVVCRKVTDCKTNATFFQVVCPTSKRREVWEKYHQATAHAGGERTLSRIRQFFYWPNMEKEVHQFQLGCAACSLQNRAEPKAPLHPISVSYPLEVIGLDFLSLGRPTDRYQNILVMTDWFTRYSWAVPTKDQTAQTTVQVLWSHVIQTFGCPARFHTDRGANFESALLQELCKCYGITKSRTTPYHPSGNGSVERMNQTLLNLLRSLGSERQHRWPEYLPELLQAYNNTVHGSTGYAPSFLMFGRHLRQPVDVGLGVGQLQSQHDMGGWVKDHHAKLSFAYELAKKHMTKAAFYGKKQYDRKAQALPLAPGERVWVRDRNRKGQGKLHPGWNDEPHVILEQVGETGVVYKVQPEKGGREMTLHRNALKLCIAPLKEEPQLVASKESVVETCISPPFFGVMFTPSAPFQEEVLGPRRSARANLGQPPARYRAAD</sequence>
<reference evidence="18" key="1">
    <citation type="submission" date="2012-01" db="EMBL/GenBank/DDBJ databases">
        <authorList>
            <person name="Walter R."/>
            <person name="Schartl M."/>
            <person name="Warren W."/>
        </authorList>
    </citation>
    <scope>NUCLEOTIDE SEQUENCE [LARGE SCALE GENOMIC DNA]</scope>
    <source>
        <strain evidence="18">JP 163 A</strain>
    </source>
</reference>
<dbReference type="GeneTree" id="ENSGT01100000263500"/>
<dbReference type="GO" id="GO:0004190">
    <property type="term" value="F:aspartic-type endopeptidase activity"/>
    <property type="evidence" value="ECO:0007669"/>
    <property type="project" value="InterPro"/>
</dbReference>
<dbReference type="InterPro" id="IPR001584">
    <property type="entry name" value="Integrase_cat-core"/>
</dbReference>
<keyword evidence="5" id="KW-0548">Nucleotidyltransferase</keyword>
<dbReference type="InterPro" id="IPR012337">
    <property type="entry name" value="RNaseH-like_sf"/>
</dbReference>
<accession>A0A3B5QX15</accession>
<dbReference type="SUPFAM" id="SSF50630">
    <property type="entry name" value="Acid proteases"/>
    <property type="match status" value="1"/>
</dbReference>
<dbReference type="AlphaFoldDB" id="A0A3B5QX15"/>
<dbReference type="GO" id="GO:0003964">
    <property type="term" value="F:RNA-directed DNA polymerase activity"/>
    <property type="evidence" value="ECO:0007669"/>
    <property type="project" value="UniProtKB-KW"/>
</dbReference>
<dbReference type="InterPro" id="IPR041577">
    <property type="entry name" value="RT_RNaseH_2"/>
</dbReference>
<dbReference type="Pfam" id="PF00665">
    <property type="entry name" value="rve"/>
    <property type="match status" value="1"/>
</dbReference>
<dbReference type="Gene3D" id="1.10.340.70">
    <property type="match status" value="1"/>
</dbReference>
<dbReference type="EC" id="3.1.26.4" evidence="2"/>
<dbReference type="InterPro" id="IPR036397">
    <property type="entry name" value="RNaseH_sf"/>
</dbReference>
<keyword evidence="13" id="KW-0511">Multifunctional enzyme</keyword>
<evidence type="ECO:0000259" key="16">
    <source>
        <dbReference type="PROSITE" id="PS50994"/>
    </source>
</evidence>
<evidence type="ECO:0000256" key="9">
    <source>
        <dbReference type="ARBA" id="ARBA00022842"/>
    </source>
</evidence>
<dbReference type="PROSITE" id="PS50878">
    <property type="entry name" value="RT_POL"/>
    <property type="match status" value="1"/>
</dbReference>
<evidence type="ECO:0000256" key="13">
    <source>
        <dbReference type="ARBA" id="ARBA00023268"/>
    </source>
</evidence>
<dbReference type="GO" id="GO:0003723">
    <property type="term" value="F:RNA binding"/>
    <property type="evidence" value="ECO:0007669"/>
    <property type="project" value="UniProtKB-KW"/>
</dbReference>
<feature type="domain" description="Reverse transcriptase" evidence="15">
    <location>
        <begin position="339"/>
        <end position="518"/>
    </location>
</feature>
<evidence type="ECO:0000256" key="10">
    <source>
        <dbReference type="ARBA" id="ARBA00022884"/>
    </source>
</evidence>
<keyword evidence="11" id="KW-0229">DNA integration</keyword>
<name>A0A3B5QX15_XIPMA</name>
<dbReference type="PANTHER" id="PTHR37984:SF5">
    <property type="entry name" value="PROTEIN NYNRIN-LIKE"/>
    <property type="match status" value="1"/>
</dbReference>
<dbReference type="Gene3D" id="3.10.10.10">
    <property type="entry name" value="HIV Type 1 Reverse Transcriptase, subunit A, domain 1"/>
    <property type="match status" value="1"/>
</dbReference>
<evidence type="ECO:0000256" key="5">
    <source>
        <dbReference type="ARBA" id="ARBA00022695"/>
    </source>
</evidence>
<dbReference type="Ensembl" id="ENSXMAT00000025417.1">
    <property type="protein sequence ID" value="ENSXMAP00000035813.1"/>
    <property type="gene ID" value="ENSXMAG00000026865.1"/>
</dbReference>
<dbReference type="FunFam" id="3.10.20.370:FF:000001">
    <property type="entry name" value="Retrovirus-related Pol polyprotein from transposon 17.6-like protein"/>
    <property type="match status" value="1"/>
</dbReference>
<proteinExistence type="inferred from homology"/>
<dbReference type="FunFam" id="3.30.70.270:FF:000020">
    <property type="entry name" value="Transposon Tf2-6 polyprotein-like Protein"/>
    <property type="match status" value="1"/>
</dbReference>
<protein>
    <recommendedName>
        <fullName evidence="14">Gypsy retrotransposon integrase-like protein 1</fullName>
        <ecNumber evidence="2">3.1.26.4</ecNumber>
    </recommendedName>
</protein>
<evidence type="ECO:0000256" key="2">
    <source>
        <dbReference type="ARBA" id="ARBA00012180"/>
    </source>
</evidence>
<evidence type="ECO:0000256" key="4">
    <source>
        <dbReference type="ARBA" id="ARBA00022679"/>
    </source>
</evidence>
<keyword evidence="7" id="KW-0255">Endonuclease</keyword>
<dbReference type="GO" id="GO:0006508">
    <property type="term" value="P:proteolysis"/>
    <property type="evidence" value="ECO:0007669"/>
    <property type="project" value="UniProtKB-KW"/>
</dbReference>
<dbReference type="Proteomes" id="UP000002852">
    <property type="component" value="Unassembled WGS sequence"/>
</dbReference>
<dbReference type="Pfam" id="PF17919">
    <property type="entry name" value="RT_RNaseH_2"/>
    <property type="match status" value="1"/>
</dbReference>
<dbReference type="FunFam" id="3.30.420.10:FF:000032">
    <property type="entry name" value="Retrovirus-related Pol polyprotein from transposon 297-like Protein"/>
    <property type="match status" value="1"/>
</dbReference>
<evidence type="ECO:0000256" key="8">
    <source>
        <dbReference type="ARBA" id="ARBA00022801"/>
    </source>
</evidence>
<evidence type="ECO:0000256" key="7">
    <source>
        <dbReference type="ARBA" id="ARBA00022759"/>
    </source>
</evidence>
<dbReference type="Pfam" id="PF00078">
    <property type="entry name" value="RVT_1"/>
    <property type="match status" value="1"/>
</dbReference>
<keyword evidence="6" id="KW-0540">Nuclease</keyword>
<dbReference type="InterPro" id="IPR043128">
    <property type="entry name" value="Rev_trsase/Diguanyl_cyclase"/>
</dbReference>
<organism evidence="17 18">
    <name type="scientific">Xiphophorus maculatus</name>
    <name type="common">Southern platyfish</name>
    <name type="synonym">Platypoecilus maculatus</name>
    <dbReference type="NCBI Taxonomy" id="8083"/>
    <lineage>
        <taxon>Eukaryota</taxon>
        <taxon>Metazoa</taxon>
        <taxon>Chordata</taxon>
        <taxon>Craniata</taxon>
        <taxon>Vertebrata</taxon>
        <taxon>Euteleostomi</taxon>
        <taxon>Actinopterygii</taxon>
        <taxon>Neopterygii</taxon>
        <taxon>Teleostei</taxon>
        <taxon>Neoteleostei</taxon>
        <taxon>Acanthomorphata</taxon>
        <taxon>Ovalentaria</taxon>
        <taxon>Atherinomorphae</taxon>
        <taxon>Cyprinodontiformes</taxon>
        <taxon>Poeciliidae</taxon>
        <taxon>Poeciliinae</taxon>
        <taxon>Xiphophorus</taxon>
    </lineage>
</organism>
<reference evidence="18" key="2">
    <citation type="journal article" date="2013" name="Nat. Genet.">
        <title>The genome of the platyfish, Xiphophorus maculatus, provides insights into evolutionary adaptation and several complex traits.</title>
        <authorList>
            <person name="Schartl M."/>
            <person name="Walter R.B."/>
            <person name="Shen Y."/>
            <person name="Garcia T."/>
            <person name="Catchen J."/>
            <person name="Amores A."/>
            <person name="Braasch I."/>
            <person name="Chalopin D."/>
            <person name="Volff J.N."/>
            <person name="Lesch K.P."/>
            <person name="Bisazza A."/>
            <person name="Minx P."/>
            <person name="Hillier L."/>
            <person name="Wilson R.K."/>
            <person name="Fuerstenberg S."/>
            <person name="Boore J."/>
            <person name="Searle S."/>
            <person name="Postlethwait J.H."/>
            <person name="Warren W.C."/>
        </authorList>
    </citation>
    <scope>NUCLEOTIDE SEQUENCE [LARGE SCALE GENOMIC DNA]</scope>
    <source>
        <strain evidence="18">JP 163 A</strain>
    </source>
</reference>
<evidence type="ECO:0000256" key="12">
    <source>
        <dbReference type="ARBA" id="ARBA00022918"/>
    </source>
</evidence>
<dbReference type="InterPro" id="IPR000477">
    <property type="entry name" value="RT_dom"/>
</dbReference>
<evidence type="ECO:0000256" key="3">
    <source>
        <dbReference type="ARBA" id="ARBA00022670"/>
    </source>
</evidence>
<dbReference type="Gene3D" id="3.30.70.270">
    <property type="match status" value="2"/>
</dbReference>